<comment type="caution">
    <text evidence="10">The sequence shown here is derived from an EMBL/GenBank/DDBJ whole genome shotgun (WGS) entry which is preliminary data.</text>
</comment>
<evidence type="ECO:0000259" key="9">
    <source>
        <dbReference type="PROSITE" id="PS51382"/>
    </source>
</evidence>
<accession>A0A9P6WQL5</accession>
<feature type="region of interest" description="Disordered" evidence="6">
    <location>
        <begin position="956"/>
        <end position="975"/>
    </location>
</feature>
<comment type="similarity">
    <text evidence="2">Belongs to the SYG1 (TC 2.A.94) family.</text>
</comment>
<dbReference type="GO" id="GO:0016036">
    <property type="term" value="P:cellular response to phosphate starvation"/>
    <property type="evidence" value="ECO:0007669"/>
    <property type="project" value="TreeGrafter"/>
</dbReference>
<dbReference type="AlphaFoldDB" id="A0A9P6WQL5"/>
<dbReference type="Pfam" id="PF03124">
    <property type="entry name" value="EXS"/>
    <property type="match status" value="1"/>
</dbReference>
<dbReference type="PANTHER" id="PTHR10783:SF103">
    <property type="entry name" value="SOLUTE CARRIER FAMILY 53 MEMBER 1"/>
    <property type="match status" value="1"/>
</dbReference>
<feature type="transmembrane region" description="Helical" evidence="7">
    <location>
        <begin position="601"/>
        <end position="622"/>
    </location>
</feature>
<evidence type="ECO:0000256" key="1">
    <source>
        <dbReference type="ARBA" id="ARBA00004141"/>
    </source>
</evidence>
<evidence type="ECO:0008006" key="12">
    <source>
        <dbReference type="Google" id="ProtNLM"/>
    </source>
</evidence>
<evidence type="ECO:0000259" key="8">
    <source>
        <dbReference type="PROSITE" id="PS51380"/>
    </source>
</evidence>
<evidence type="ECO:0000313" key="11">
    <source>
        <dbReference type="Proteomes" id="UP000697127"/>
    </source>
</evidence>
<protein>
    <recommendedName>
        <fullName evidence="12">EXS domain-containing protein</fullName>
    </recommendedName>
</protein>
<feature type="domain" description="EXS" evidence="8">
    <location>
        <begin position="632"/>
        <end position="837"/>
    </location>
</feature>
<organism evidence="10 11">
    <name type="scientific">Pichia californica</name>
    <dbReference type="NCBI Taxonomy" id="460514"/>
    <lineage>
        <taxon>Eukaryota</taxon>
        <taxon>Fungi</taxon>
        <taxon>Dikarya</taxon>
        <taxon>Ascomycota</taxon>
        <taxon>Saccharomycotina</taxon>
        <taxon>Pichiomycetes</taxon>
        <taxon>Pichiales</taxon>
        <taxon>Pichiaceae</taxon>
        <taxon>Pichia</taxon>
    </lineage>
</organism>
<dbReference type="CDD" id="cd14475">
    <property type="entry name" value="SPX_SYG1_like"/>
    <property type="match status" value="1"/>
</dbReference>
<dbReference type="PROSITE" id="PS51380">
    <property type="entry name" value="EXS"/>
    <property type="match status" value="1"/>
</dbReference>
<feature type="transmembrane region" description="Helical" evidence="7">
    <location>
        <begin position="439"/>
        <end position="459"/>
    </location>
</feature>
<evidence type="ECO:0000256" key="2">
    <source>
        <dbReference type="ARBA" id="ARBA00009665"/>
    </source>
</evidence>
<keyword evidence="5 7" id="KW-0472">Membrane</keyword>
<feature type="transmembrane region" description="Helical" evidence="7">
    <location>
        <begin position="634"/>
        <end position="653"/>
    </location>
</feature>
<feature type="transmembrane region" description="Helical" evidence="7">
    <location>
        <begin position="578"/>
        <end position="595"/>
    </location>
</feature>
<dbReference type="GO" id="GO:0005886">
    <property type="term" value="C:plasma membrane"/>
    <property type="evidence" value="ECO:0007669"/>
    <property type="project" value="TreeGrafter"/>
</dbReference>
<keyword evidence="3 7" id="KW-0812">Transmembrane</keyword>
<feature type="transmembrane region" description="Helical" evidence="7">
    <location>
        <begin position="552"/>
        <end position="571"/>
    </location>
</feature>
<dbReference type="GO" id="GO:0005794">
    <property type="term" value="C:Golgi apparatus"/>
    <property type="evidence" value="ECO:0007669"/>
    <property type="project" value="TreeGrafter"/>
</dbReference>
<feature type="domain" description="SPX" evidence="9">
    <location>
        <begin position="1"/>
        <end position="384"/>
    </location>
</feature>
<feature type="compositionally biased region" description="Acidic residues" evidence="6">
    <location>
        <begin position="997"/>
        <end position="1006"/>
    </location>
</feature>
<evidence type="ECO:0000313" key="10">
    <source>
        <dbReference type="EMBL" id="KAG0690023.1"/>
    </source>
</evidence>
<dbReference type="PROSITE" id="PS51382">
    <property type="entry name" value="SPX"/>
    <property type="match status" value="1"/>
</dbReference>
<dbReference type="GO" id="GO:0000822">
    <property type="term" value="F:inositol hexakisphosphate binding"/>
    <property type="evidence" value="ECO:0007669"/>
    <property type="project" value="TreeGrafter"/>
</dbReference>
<feature type="transmembrane region" description="Helical" evidence="7">
    <location>
        <begin position="704"/>
        <end position="725"/>
    </location>
</feature>
<dbReference type="Pfam" id="PF03105">
    <property type="entry name" value="SPX"/>
    <property type="match status" value="1"/>
</dbReference>
<dbReference type="OrthoDB" id="9970435at2759"/>
<keyword evidence="4 7" id="KW-1133">Transmembrane helix</keyword>
<evidence type="ECO:0000256" key="4">
    <source>
        <dbReference type="ARBA" id="ARBA00022989"/>
    </source>
</evidence>
<dbReference type="GO" id="GO:0006817">
    <property type="term" value="P:phosphate ion transport"/>
    <property type="evidence" value="ECO:0007669"/>
    <property type="project" value="TreeGrafter"/>
</dbReference>
<feature type="transmembrane region" description="Helical" evidence="7">
    <location>
        <begin position="479"/>
        <end position="500"/>
    </location>
</feature>
<dbReference type="PANTHER" id="PTHR10783">
    <property type="entry name" value="XENOTROPIC AND POLYTROPIC RETROVIRUS RECEPTOR 1-RELATED"/>
    <property type="match status" value="1"/>
</dbReference>
<dbReference type="InterPro" id="IPR004342">
    <property type="entry name" value="EXS_C"/>
</dbReference>
<evidence type="ECO:0000256" key="3">
    <source>
        <dbReference type="ARBA" id="ARBA00022692"/>
    </source>
</evidence>
<feature type="region of interest" description="Disordered" evidence="6">
    <location>
        <begin position="991"/>
        <end position="1014"/>
    </location>
</feature>
<proteinExistence type="inferred from homology"/>
<evidence type="ECO:0000256" key="7">
    <source>
        <dbReference type="SAM" id="Phobius"/>
    </source>
</evidence>
<name>A0A9P6WQL5_9ASCO</name>
<dbReference type="InterPro" id="IPR004331">
    <property type="entry name" value="SPX_dom"/>
</dbReference>
<feature type="transmembrane region" description="Helical" evidence="7">
    <location>
        <begin position="673"/>
        <end position="692"/>
    </location>
</feature>
<comment type="subcellular location">
    <subcellularLocation>
        <location evidence="1">Membrane</location>
        <topology evidence="1">Multi-pass membrane protein</topology>
    </subcellularLocation>
</comment>
<evidence type="ECO:0000256" key="5">
    <source>
        <dbReference type="ARBA" id="ARBA00023136"/>
    </source>
</evidence>
<dbReference type="Proteomes" id="UP000697127">
    <property type="component" value="Unassembled WGS sequence"/>
</dbReference>
<dbReference type="EMBL" id="PUHW01000050">
    <property type="protein sequence ID" value="KAG0690023.1"/>
    <property type="molecule type" value="Genomic_DNA"/>
</dbReference>
<gene>
    <name evidence="10" type="ORF">C6P40_004074</name>
</gene>
<keyword evidence="11" id="KW-1185">Reference proteome</keyword>
<evidence type="ECO:0000256" key="6">
    <source>
        <dbReference type="SAM" id="MobiDB-lite"/>
    </source>
</evidence>
<feature type="compositionally biased region" description="Low complexity" evidence="6">
    <location>
        <begin position="960"/>
        <end position="969"/>
    </location>
</feature>
<sequence length="1014" mass="119361">MKFGDFIENHLVPEWRSQYLDYFKGKTKLKKLEKFLETSTECQCSSNSLNNFENELNNSSDLHSIFNGNPDINNKNRTDYQFHNLGDFSISDSNKCDNNNNHSSDDEVEDDFKVVSLIDRLNYKSFEKNNNNESIPLLKSGLRIPYTKDNKLINPNNNIIEHHRSRSTSILYIRDKRASLTEGHKDLVDLAKNKYLDWVDIELFKVDTFYKHKEIECTTRFVILLDQLEQLKLHESKFNLIDTNLQSQQQDCVHHGTNSTKNRSCVSLIKPSKYFSTVSILERVHFIFNYFEMPTLPNFFWKKNNDDPPFDSNSIVNSNNFSNKEHDSPPFFISKIMIKKAICELYHTIELLNSFRVVNRTAFRKIVKKYDKRCHDSKLSNYMKKVDSMYFNSSDTLHKLTDNLENIFTSYFEDGHRKTAITKLRSFATVKSHYRSNFFSGYLIGVSCPFLIFFILDVYNRSHSGNYPDEKYILQLWGSWFLFILAGLLFSLNCVVWDKYKINYKLVFELNPNDALDYKQFLIIPSTLLFIGTLLAYFSSSHWLYYLFDFRYFPYIYFYCLLFILLCPFKIFYLKARIWFIVSIFRLFLSGFYPVEFRDFFMGVITCSLTYSIANIYMLFCLENQNWNNCISCGPMKSYVLGICACIPPIWRAMQCLRRFLDTGEWFPHFANLAKYLITTLYFFTLSIYRISTFRDIALYGKSSNIFITAFFITVSIINSSYSSFWDICMDWSLMQPSSDNFLLRDVLIYKYKWIYYSAILFDIVLRFQWIVYVFTPYSISHSALTAFFVAIAELIRRFVWMFFRMENEHATNVNLFRVSRVCQLPYSYNDNSIINSKGIQEFVKDSLDLNVKNLFKGNNNNNSLPFVDVEELEDNLNNQSNHSVNIQNSNNVHSSYQPDLESNTSLRDANDILVHDNDVVSIYSTATQRTEYSLPKPSGWQHLSRIISRAHTKEFQQRNNGNNNNNNNVGHKSSDDVYDFEEELNLVDDTNGENALIDDNDDDYDNYNNEYTS</sequence>
<feature type="transmembrane region" description="Helical" evidence="7">
    <location>
        <begin position="521"/>
        <end position="540"/>
    </location>
</feature>
<reference evidence="10" key="1">
    <citation type="submission" date="2020-11" db="EMBL/GenBank/DDBJ databases">
        <title>Kefir isolates.</title>
        <authorList>
            <person name="Marcisauskas S."/>
            <person name="Kim Y."/>
            <person name="Blasche S."/>
        </authorList>
    </citation>
    <scope>NUCLEOTIDE SEQUENCE</scope>
    <source>
        <strain evidence="10">Olga-1</strain>
    </source>
</reference>